<dbReference type="EMBL" id="CP019791">
    <property type="protein sequence ID" value="AQT67424.1"/>
    <property type="molecule type" value="Genomic_DNA"/>
</dbReference>
<dbReference type="EC" id="1.1.1.18" evidence="3"/>
<accession>A0A1U9NI74</accession>
<dbReference type="InterPro" id="IPR000683">
    <property type="entry name" value="Gfo/Idh/MocA-like_OxRdtase_N"/>
</dbReference>
<dbReference type="Gene3D" id="3.40.50.720">
    <property type="entry name" value="NAD(P)-binding Rossmann-like Domain"/>
    <property type="match status" value="1"/>
</dbReference>
<dbReference type="InterPro" id="IPR043906">
    <property type="entry name" value="Gfo/Idh/MocA_OxRdtase_bact_C"/>
</dbReference>
<dbReference type="Pfam" id="PF01408">
    <property type="entry name" value="GFO_IDH_MocA"/>
    <property type="match status" value="1"/>
</dbReference>
<dbReference type="GO" id="GO:0000166">
    <property type="term" value="F:nucleotide binding"/>
    <property type="evidence" value="ECO:0007669"/>
    <property type="project" value="InterPro"/>
</dbReference>
<keyword evidence="4" id="KW-1185">Reference proteome</keyword>
<keyword evidence="3" id="KW-0560">Oxidoreductase</keyword>
<dbReference type="Proteomes" id="UP000189674">
    <property type="component" value="Chromosome"/>
</dbReference>
<dbReference type="PANTHER" id="PTHR43818:SF5">
    <property type="entry name" value="OXIDOREDUCTASE FAMILY PROTEIN"/>
    <property type="match status" value="1"/>
</dbReference>
<dbReference type="InterPro" id="IPR006311">
    <property type="entry name" value="TAT_signal"/>
</dbReference>
<protein>
    <submittedName>
        <fullName evidence="3">Inositol 2-dehydrogenase</fullName>
        <ecNumber evidence="3">1.1.1.18</ecNumber>
    </submittedName>
</protein>
<dbReference type="SUPFAM" id="SSF55347">
    <property type="entry name" value="Glyceraldehyde-3-phosphate dehydrogenase-like, C-terminal domain"/>
    <property type="match status" value="1"/>
</dbReference>
<dbReference type="KEGG" id="alus:STSP2_00569"/>
<dbReference type="STRING" id="1936003.STSP2_00569"/>
<feature type="domain" description="Gfo/Idh/MocA-like oxidoreductase N-terminal" evidence="1">
    <location>
        <begin position="37"/>
        <end position="159"/>
    </location>
</feature>
<evidence type="ECO:0000313" key="4">
    <source>
        <dbReference type="Proteomes" id="UP000189674"/>
    </source>
</evidence>
<dbReference type="Gene3D" id="3.30.360.10">
    <property type="entry name" value="Dihydrodipicolinate Reductase, domain 2"/>
    <property type="match status" value="1"/>
</dbReference>
<dbReference type="PANTHER" id="PTHR43818">
    <property type="entry name" value="BCDNA.GH03377"/>
    <property type="match status" value="1"/>
</dbReference>
<dbReference type="NCBIfam" id="TIGR01409">
    <property type="entry name" value="TAT_signal_seq"/>
    <property type="match status" value="1"/>
</dbReference>
<dbReference type="InterPro" id="IPR019546">
    <property type="entry name" value="TAT_signal_bac_arc"/>
</dbReference>
<dbReference type="SUPFAM" id="SSF51735">
    <property type="entry name" value="NAD(P)-binding Rossmann-fold domains"/>
    <property type="match status" value="1"/>
</dbReference>
<feature type="domain" description="Gfo/Idh/MocA-like oxidoreductase bacterial type C-terminal" evidence="2">
    <location>
        <begin position="203"/>
        <end position="273"/>
    </location>
</feature>
<reference evidence="4" key="1">
    <citation type="submission" date="2017-02" db="EMBL/GenBank/DDBJ databases">
        <title>Comparative genomics and description of representatives of a novel lineage of planctomycetes thriving in anoxic sediments.</title>
        <authorList>
            <person name="Spring S."/>
            <person name="Bunk B."/>
            <person name="Sproer C."/>
        </authorList>
    </citation>
    <scope>NUCLEOTIDE SEQUENCE [LARGE SCALE GENOMIC DNA]</scope>
    <source>
        <strain evidence="4">ST-NAGAB-D1</strain>
    </source>
</reference>
<organism evidence="3 4">
    <name type="scientific">Anaerohalosphaera lusitana</name>
    <dbReference type="NCBI Taxonomy" id="1936003"/>
    <lineage>
        <taxon>Bacteria</taxon>
        <taxon>Pseudomonadati</taxon>
        <taxon>Planctomycetota</taxon>
        <taxon>Phycisphaerae</taxon>
        <taxon>Sedimentisphaerales</taxon>
        <taxon>Anaerohalosphaeraceae</taxon>
        <taxon>Anaerohalosphaera</taxon>
    </lineage>
</organism>
<dbReference type="Pfam" id="PF19051">
    <property type="entry name" value="GFO_IDH_MocA_C2"/>
    <property type="match status" value="1"/>
</dbReference>
<dbReference type="RefSeq" id="WP_146659656.1">
    <property type="nucleotide sequence ID" value="NZ_CP019791.1"/>
</dbReference>
<proteinExistence type="predicted"/>
<dbReference type="GO" id="GO:0050112">
    <property type="term" value="F:inositol 2-dehydrogenase (NAD+) activity"/>
    <property type="evidence" value="ECO:0007669"/>
    <property type="project" value="UniProtKB-EC"/>
</dbReference>
<dbReference type="PROSITE" id="PS51318">
    <property type="entry name" value="TAT"/>
    <property type="match status" value="1"/>
</dbReference>
<gene>
    <name evidence="3" type="primary">iolG_2</name>
    <name evidence="3" type="ORF">STSP2_00569</name>
</gene>
<dbReference type="OrthoDB" id="9788246at2"/>
<dbReference type="AlphaFoldDB" id="A0A1U9NI74"/>
<evidence type="ECO:0000313" key="3">
    <source>
        <dbReference type="EMBL" id="AQT67424.1"/>
    </source>
</evidence>
<dbReference type="InterPro" id="IPR036291">
    <property type="entry name" value="NAD(P)-bd_dom_sf"/>
</dbReference>
<evidence type="ECO:0000259" key="1">
    <source>
        <dbReference type="Pfam" id="PF01408"/>
    </source>
</evidence>
<name>A0A1U9NI74_9BACT</name>
<evidence type="ECO:0000259" key="2">
    <source>
        <dbReference type="Pfam" id="PF19051"/>
    </source>
</evidence>
<sequence>MSSISRRDFVKGSIAATAGLTMAGSAWAQVRGANDDIRIGVAGIRSKGAHHIEHLRGLEGARVVAICDPDTNLLAREKKKFTDDQQTVETYTDVRKMLDSKDIDAIVIATPNHWHSLIGIWACQAGKDVYVEKPVSHNIWEGRQLVKAARKYDRIVQAGTQNRSDIGLIPMMQYIHEGSLGEIEYVHTLTYRRRKSIGKVPGPQPIPDHIDYDLWTGPAELQPLMRERLHYDWHWVWDYGNGSIGNQGIHEVDLAMWALQEDKLAPRVLSVGGRYGYDDDGETPNTMVSILDYESAPVICEVKNLPMNKNRNSMDYYRGIKTGIIIQCKDGYFAGGRGGGWIYDNDGNKIKQFRGDGGGNHQQNFIDAVRSRKRENLAAEIEKGHKSSALCHMAHYSYRMGQKSDPEKAQEAVGENSHAAKVWRRLEEHLFMNWIDLQKEGVVVGPWLEMDSKKETFVEKEDFGPAFWANKLGRGTYREPFVVPEKV</sequence>
<dbReference type="InterPro" id="IPR050463">
    <property type="entry name" value="Gfo/Idh/MocA_oxidrdct_glycsds"/>
</dbReference>